<reference evidence="1 2" key="2">
    <citation type="journal article" date="2022" name="Mol. Biol. Evol.">
        <title>Comparative Genomics Reveals Insights into the Divergent Evolution of Astigmatic Mites and Household Pest Adaptations.</title>
        <authorList>
            <person name="Xiong Q."/>
            <person name="Wan A.T."/>
            <person name="Liu X."/>
            <person name="Fung C.S."/>
            <person name="Xiao X."/>
            <person name="Malainual N."/>
            <person name="Hou J."/>
            <person name="Wang L."/>
            <person name="Wang M."/>
            <person name="Yang K.Y."/>
            <person name="Cui Y."/>
            <person name="Leung E.L."/>
            <person name="Nong W."/>
            <person name="Shin S.K."/>
            <person name="Au S.W."/>
            <person name="Jeong K.Y."/>
            <person name="Chew F.T."/>
            <person name="Hui J.H."/>
            <person name="Leung T.F."/>
            <person name="Tungtrongchitr A."/>
            <person name="Zhong N."/>
            <person name="Liu Z."/>
            <person name="Tsui S.K."/>
        </authorList>
    </citation>
    <scope>NUCLEOTIDE SEQUENCE [LARGE SCALE GENOMIC DNA]</scope>
    <source>
        <strain evidence="1">Derp</strain>
    </source>
</reference>
<organism evidence="1 2">
    <name type="scientific">Dermatophagoides pteronyssinus</name>
    <name type="common">European house dust mite</name>
    <dbReference type="NCBI Taxonomy" id="6956"/>
    <lineage>
        <taxon>Eukaryota</taxon>
        <taxon>Metazoa</taxon>
        <taxon>Ecdysozoa</taxon>
        <taxon>Arthropoda</taxon>
        <taxon>Chelicerata</taxon>
        <taxon>Arachnida</taxon>
        <taxon>Acari</taxon>
        <taxon>Acariformes</taxon>
        <taxon>Sarcoptiformes</taxon>
        <taxon>Astigmata</taxon>
        <taxon>Psoroptidia</taxon>
        <taxon>Analgoidea</taxon>
        <taxon>Pyroglyphidae</taxon>
        <taxon>Dermatophagoidinae</taxon>
        <taxon>Dermatophagoides</taxon>
    </lineage>
</organism>
<name>A0ABQ8JBF1_DERPT</name>
<evidence type="ECO:0000313" key="2">
    <source>
        <dbReference type="Proteomes" id="UP000887458"/>
    </source>
</evidence>
<accession>A0ABQ8JBF1</accession>
<reference evidence="1 2" key="1">
    <citation type="journal article" date="2018" name="J. Allergy Clin. Immunol.">
        <title>High-quality assembly of Dermatophagoides pteronyssinus genome and transcriptome reveals a wide range of novel allergens.</title>
        <authorList>
            <person name="Liu X.Y."/>
            <person name="Yang K.Y."/>
            <person name="Wang M.Q."/>
            <person name="Kwok J.S."/>
            <person name="Zeng X."/>
            <person name="Yang Z."/>
            <person name="Xiao X.J."/>
            <person name="Lau C.P."/>
            <person name="Li Y."/>
            <person name="Huang Z.M."/>
            <person name="Ba J.G."/>
            <person name="Yim A.K."/>
            <person name="Ouyang C.Y."/>
            <person name="Ngai S.M."/>
            <person name="Chan T.F."/>
            <person name="Leung E.L."/>
            <person name="Liu L."/>
            <person name="Liu Z.G."/>
            <person name="Tsui S.K."/>
        </authorList>
    </citation>
    <scope>NUCLEOTIDE SEQUENCE [LARGE SCALE GENOMIC DNA]</scope>
    <source>
        <strain evidence="1">Derp</strain>
    </source>
</reference>
<dbReference type="EMBL" id="NJHN03000054">
    <property type="protein sequence ID" value="KAH9419926.1"/>
    <property type="molecule type" value="Genomic_DNA"/>
</dbReference>
<dbReference type="Proteomes" id="UP000887458">
    <property type="component" value="Unassembled WGS sequence"/>
</dbReference>
<gene>
    <name evidence="1" type="ORF">DERP_001759</name>
</gene>
<evidence type="ECO:0000313" key="1">
    <source>
        <dbReference type="EMBL" id="KAH9419926.1"/>
    </source>
</evidence>
<protein>
    <submittedName>
        <fullName evidence="1">Uncharacterized protein</fullName>
    </submittedName>
</protein>
<comment type="caution">
    <text evidence="1">The sequence shown here is derived from an EMBL/GenBank/DDBJ whole genome shotgun (WGS) entry which is preliminary data.</text>
</comment>
<keyword evidence="2" id="KW-1185">Reference proteome</keyword>
<sequence length="59" mass="6810">MNYNEQIDNNYKLTEMIDANEFNNSTEIFFISPFRKEKNLYFITSAILSSSSSSLSSLT</sequence>
<proteinExistence type="predicted"/>